<comment type="caution">
    <text evidence="2">The sequence shown here is derived from an EMBL/GenBank/DDBJ whole genome shotgun (WGS) entry which is preliminary data.</text>
</comment>
<dbReference type="Proteomes" id="UP000070133">
    <property type="component" value="Unassembled WGS sequence"/>
</dbReference>
<protein>
    <recommendedName>
        <fullName evidence="4">Secreted protein</fullName>
    </recommendedName>
</protein>
<sequence>MEILKPLITITLVYIAYQLASGASICLHYANGDRLCFNWTYRNGAGQAMTGNEAEVSAWRGGVEQKDDRQCVWGGYSMGGGGSSE</sequence>
<name>A0A139HSY6_9PEZI</name>
<evidence type="ECO:0000313" key="3">
    <source>
        <dbReference type="Proteomes" id="UP000070133"/>
    </source>
</evidence>
<dbReference type="AlphaFoldDB" id="A0A139HSY6"/>
<reference evidence="2 3" key="1">
    <citation type="submission" date="2015-07" db="EMBL/GenBank/DDBJ databases">
        <title>Comparative genomics of the Sigatoka disease complex on banana suggests a link between parallel evolutionary changes in Pseudocercospora fijiensis and Pseudocercospora eumusae and increased virulence on the banana host.</title>
        <authorList>
            <person name="Chang T.-C."/>
            <person name="Salvucci A."/>
            <person name="Crous P.W."/>
            <person name="Stergiopoulos I."/>
        </authorList>
    </citation>
    <scope>NUCLEOTIDE SEQUENCE [LARGE SCALE GENOMIC DNA]</scope>
    <source>
        <strain evidence="2 3">CBS 114824</strain>
    </source>
</reference>
<feature type="chain" id="PRO_5007806984" description="Secreted protein" evidence="1">
    <location>
        <begin position="23"/>
        <end position="85"/>
    </location>
</feature>
<keyword evidence="3" id="KW-1185">Reference proteome</keyword>
<gene>
    <name evidence="2" type="ORF">AC578_11035</name>
</gene>
<proteinExistence type="predicted"/>
<evidence type="ECO:0000256" key="1">
    <source>
        <dbReference type="SAM" id="SignalP"/>
    </source>
</evidence>
<dbReference type="EMBL" id="LFZN01000013">
    <property type="protein sequence ID" value="KXT05472.1"/>
    <property type="molecule type" value="Genomic_DNA"/>
</dbReference>
<evidence type="ECO:0000313" key="2">
    <source>
        <dbReference type="EMBL" id="KXT05472.1"/>
    </source>
</evidence>
<evidence type="ECO:0008006" key="4">
    <source>
        <dbReference type="Google" id="ProtNLM"/>
    </source>
</evidence>
<keyword evidence="1" id="KW-0732">Signal</keyword>
<feature type="signal peptide" evidence="1">
    <location>
        <begin position="1"/>
        <end position="22"/>
    </location>
</feature>
<dbReference type="OrthoDB" id="10344950at2759"/>
<accession>A0A139HSY6</accession>
<organism evidence="2 3">
    <name type="scientific">Pseudocercospora eumusae</name>
    <dbReference type="NCBI Taxonomy" id="321146"/>
    <lineage>
        <taxon>Eukaryota</taxon>
        <taxon>Fungi</taxon>
        <taxon>Dikarya</taxon>
        <taxon>Ascomycota</taxon>
        <taxon>Pezizomycotina</taxon>
        <taxon>Dothideomycetes</taxon>
        <taxon>Dothideomycetidae</taxon>
        <taxon>Mycosphaerellales</taxon>
        <taxon>Mycosphaerellaceae</taxon>
        <taxon>Pseudocercospora</taxon>
    </lineage>
</organism>